<dbReference type="InterPro" id="IPR011032">
    <property type="entry name" value="GroES-like_sf"/>
</dbReference>
<accession>A0A853C8C0</accession>
<evidence type="ECO:0000256" key="2">
    <source>
        <dbReference type="ARBA" id="ARBA00023002"/>
    </source>
</evidence>
<organism evidence="4 5">
    <name type="scientific">Nocardioides thalensis</name>
    <dbReference type="NCBI Taxonomy" id="1914755"/>
    <lineage>
        <taxon>Bacteria</taxon>
        <taxon>Bacillati</taxon>
        <taxon>Actinomycetota</taxon>
        <taxon>Actinomycetes</taxon>
        <taxon>Propionibacteriales</taxon>
        <taxon>Nocardioidaceae</taxon>
        <taxon>Nocardioides</taxon>
    </lineage>
</organism>
<sequence>MHAIRLHEHGPADNLRLEELPDLDPGPGEVRIAVEAAGVHLLDTTLRKGEPGPFPALPLPTIPGREVAGVVDRVGAGVPDEWLGRRVVAHLGMVPGGYAEQAVCDTGLLHAVPDGVDPAAAVAAIGTGRTAQGILELDPPTSDDVVLVPSAAGGLGWLLAQSARRVGAQVVAAAGSPDRAAALDGLGADLVVDYGAPGWDEKVRASYDGGVTLVYDGVGGAVGRTALELLAPGGRLVMFGYSSGAATRLTTDDLVSRGISAGWSLGPRMQRLPGGIPGLAARALARVAAGEWEPLVTAYPLADAARAHDDLEGRRALGKVVLVTSHAAAR</sequence>
<dbReference type="Pfam" id="PF00107">
    <property type="entry name" value="ADH_zinc_N"/>
    <property type="match status" value="1"/>
</dbReference>
<dbReference type="PANTHER" id="PTHR48106">
    <property type="entry name" value="QUINONE OXIDOREDUCTASE PIG3-RELATED"/>
    <property type="match status" value="1"/>
</dbReference>
<proteinExistence type="predicted"/>
<evidence type="ECO:0000259" key="3">
    <source>
        <dbReference type="SMART" id="SM00829"/>
    </source>
</evidence>
<comment type="caution">
    <text evidence="4">The sequence shown here is derived from an EMBL/GenBank/DDBJ whole genome shotgun (WGS) entry which is preliminary data.</text>
</comment>
<dbReference type="EMBL" id="JACCFP010000001">
    <property type="protein sequence ID" value="NYJ03459.1"/>
    <property type="molecule type" value="Genomic_DNA"/>
</dbReference>
<dbReference type="Pfam" id="PF08240">
    <property type="entry name" value="ADH_N"/>
    <property type="match status" value="1"/>
</dbReference>
<protein>
    <submittedName>
        <fullName evidence="4">NADPH2:quinone reductase</fullName>
        <ecNumber evidence="4">1.6.5.5</ecNumber>
    </submittedName>
</protein>
<dbReference type="InterPro" id="IPR002364">
    <property type="entry name" value="Quin_OxRdtase/zeta-crystal_CS"/>
</dbReference>
<evidence type="ECO:0000313" key="5">
    <source>
        <dbReference type="Proteomes" id="UP000530424"/>
    </source>
</evidence>
<dbReference type="GO" id="GO:0005829">
    <property type="term" value="C:cytosol"/>
    <property type="evidence" value="ECO:0007669"/>
    <property type="project" value="TreeGrafter"/>
</dbReference>
<dbReference type="Gene3D" id="3.90.180.10">
    <property type="entry name" value="Medium-chain alcohol dehydrogenases, catalytic domain"/>
    <property type="match status" value="1"/>
</dbReference>
<dbReference type="EC" id="1.6.5.5" evidence="4"/>
<dbReference type="CDD" id="cd08244">
    <property type="entry name" value="MDR_enoyl_red"/>
    <property type="match status" value="1"/>
</dbReference>
<dbReference type="InterPro" id="IPR013149">
    <property type="entry name" value="ADH-like_C"/>
</dbReference>
<dbReference type="PANTHER" id="PTHR48106:SF13">
    <property type="entry name" value="QUINONE OXIDOREDUCTASE-RELATED"/>
    <property type="match status" value="1"/>
</dbReference>
<reference evidence="4 5" key="1">
    <citation type="submission" date="2020-07" db="EMBL/GenBank/DDBJ databases">
        <title>Sequencing the genomes of 1000 actinobacteria strains.</title>
        <authorList>
            <person name="Klenk H.-P."/>
        </authorList>
    </citation>
    <scope>NUCLEOTIDE SEQUENCE [LARGE SCALE GENOMIC DNA]</scope>
    <source>
        <strain evidence="4 5">DSM 103833</strain>
    </source>
</reference>
<dbReference type="RefSeq" id="WP_179669759.1">
    <property type="nucleotide sequence ID" value="NZ_JACCFP010000001.1"/>
</dbReference>
<dbReference type="SUPFAM" id="SSF50129">
    <property type="entry name" value="GroES-like"/>
    <property type="match status" value="1"/>
</dbReference>
<dbReference type="InterPro" id="IPR020843">
    <property type="entry name" value="ER"/>
</dbReference>
<dbReference type="Proteomes" id="UP000530424">
    <property type="component" value="Unassembled WGS sequence"/>
</dbReference>
<dbReference type="Gene3D" id="3.40.50.720">
    <property type="entry name" value="NAD(P)-binding Rossmann-like Domain"/>
    <property type="match status" value="1"/>
</dbReference>
<dbReference type="InterPro" id="IPR036291">
    <property type="entry name" value="NAD(P)-bd_dom_sf"/>
</dbReference>
<dbReference type="SUPFAM" id="SSF51735">
    <property type="entry name" value="NAD(P)-binding Rossmann-fold domains"/>
    <property type="match status" value="1"/>
</dbReference>
<gene>
    <name evidence="4" type="ORF">HNR19_004157</name>
</gene>
<dbReference type="GO" id="GO:0003960">
    <property type="term" value="F:quinone reductase (NADPH) activity"/>
    <property type="evidence" value="ECO:0007669"/>
    <property type="project" value="UniProtKB-EC"/>
</dbReference>
<keyword evidence="2 4" id="KW-0560">Oxidoreductase</keyword>
<keyword evidence="1" id="KW-0521">NADP</keyword>
<keyword evidence="5" id="KW-1185">Reference proteome</keyword>
<dbReference type="GO" id="GO:0035925">
    <property type="term" value="F:mRNA 3'-UTR AU-rich region binding"/>
    <property type="evidence" value="ECO:0007669"/>
    <property type="project" value="TreeGrafter"/>
</dbReference>
<feature type="domain" description="Enoyl reductase (ER)" evidence="3">
    <location>
        <begin position="10"/>
        <end position="322"/>
    </location>
</feature>
<dbReference type="GO" id="GO:0008270">
    <property type="term" value="F:zinc ion binding"/>
    <property type="evidence" value="ECO:0007669"/>
    <property type="project" value="InterPro"/>
</dbReference>
<evidence type="ECO:0000313" key="4">
    <source>
        <dbReference type="EMBL" id="NYJ03459.1"/>
    </source>
</evidence>
<dbReference type="PROSITE" id="PS01162">
    <property type="entry name" value="QOR_ZETA_CRYSTAL"/>
    <property type="match status" value="1"/>
</dbReference>
<name>A0A853C8C0_9ACTN</name>
<dbReference type="GO" id="GO:0070402">
    <property type="term" value="F:NADPH binding"/>
    <property type="evidence" value="ECO:0007669"/>
    <property type="project" value="TreeGrafter"/>
</dbReference>
<dbReference type="AlphaFoldDB" id="A0A853C8C0"/>
<evidence type="ECO:0000256" key="1">
    <source>
        <dbReference type="ARBA" id="ARBA00022857"/>
    </source>
</evidence>
<dbReference type="SMART" id="SM00829">
    <property type="entry name" value="PKS_ER"/>
    <property type="match status" value="1"/>
</dbReference>
<dbReference type="InterPro" id="IPR013154">
    <property type="entry name" value="ADH-like_N"/>
</dbReference>